<dbReference type="EMBL" id="JH413849">
    <property type="protein sequence ID" value="EHL29204.1"/>
    <property type="molecule type" value="Genomic_DNA"/>
</dbReference>
<protein>
    <recommendedName>
        <fullName evidence="3">Lipoprotein</fullName>
    </recommendedName>
</protein>
<proteinExistence type="predicted"/>
<accession>G9EUD0</accession>
<dbReference type="HOGENOM" id="CLU_2683310_0_0_6"/>
<dbReference type="OrthoDB" id="5639374at2"/>
<dbReference type="Proteomes" id="UP000002770">
    <property type="component" value="Unassembled WGS sequence"/>
</dbReference>
<gene>
    <name evidence="1" type="ORF">LDG_8923</name>
</gene>
<dbReference type="RefSeq" id="WP_006872784.1">
    <property type="nucleotide sequence ID" value="NZ_JH413849.1"/>
</dbReference>
<evidence type="ECO:0000313" key="1">
    <source>
        <dbReference type="EMBL" id="EHL29204.1"/>
    </source>
</evidence>
<dbReference type="InParanoid" id="G9EUD0"/>
<organism evidence="1 2">
    <name type="scientific">Legionella drancourtii LLAP12</name>
    <dbReference type="NCBI Taxonomy" id="658187"/>
    <lineage>
        <taxon>Bacteria</taxon>
        <taxon>Pseudomonadati</taxon>
        <taxon>Pseudomonadota</taxon>
        <taxon>Gammaproteobacteria</taxon>
        <taxon>Legionellales</taxon>
        <taxon>Legionellaceae</taxon>
        <taxon>Legionella</taxon>
    </lineage>
</organism>
<dbReference type="AlphaFoldDB" id="G9EUD0"/>
<sequence length="74" mass="7926">MKKTFFAVFTFMLVTFLTGCIIGTGSGYSPGYAYSPGYNASYVSSTGYGVSDYGLGFGRSYNPDYGLLDFGVGY</sequence>
<reference evidence="1 2" key="1">
    <citation type="journal article" date="2011" name="BMC Genomics">
        <title>Insight into cross-talk between intra-amoebal pathogens.</title>
        <authorList>
            <person name="Gimenez G."/>
            <person name="Bertelli C."/>
            <person name="Moliner C."/>
            <person name="Robert C."/>
            <person name="Raoult D."/>
            <person name="Fournier P.E."/>
            <person name="Greub G."/>
        </authorList>
    </citation>
    <scope>NUCLEOTIDE SEQUENCE [LARGE SCALE GENOMIC DNA]</scope>
    <source>
        <strain evidence="1 2">LLAP12</strain>
    </source>
</reference>
<evidence type="ECO:0000313" key="2">
    <source>
        <dbReference type="Proteomes" id="UP000002770"/>
    </source>
</evidence>
<dbReference type="PROSITE" id="PS51257">
    <property type="entry name" value="PROKAR_LIPOPROTEIN"/>
    <property type="match status" value="1"/>
</dbReference>
<name>G9EUD0_9GAMM</name>
<keyword evidence="2" id="KW-1185">Reference proteome</keyword>
<evidence type="ECO:0008006" key="3">
    <source>
        <dbReference type="Google" id="ProtNLM"/>
    </source>
</evidence>